<feature type="repeat" description="ARM" evidence="1">
    <location>
        <begin position="495"/>
        <end position="539"/>
    </location>
</feature>
<feature type="repeat" description="ARM" evidence="1">
    <location>
        <begin position="776"/>
        <end position="818"/>
    </location>
</feature>
<dbReference type="SUPFAM" id="SSF48371">
    <property type="entry name" value="ARM repeat"/>
    <property type="match status" value="2"/>
</dbReference>
<dbReference type="Gene3D" id="1.25.10.10">
    <property type="entry name" value="Leucine-rich Repeat Variant"/>
    <property type="match status" value="4"/>
</dbReference>
<dbReference type="EMBL" id="JABFUD020000006">
    <property type="protein sequence ID" value="KAI5078427.1"/>
    <property type="molecule type" value="Genomic_DNA"/>
</dbReference>
<feature type="repeat" description="ARM" evidence="1">
    <location>
        <begin position="181"/>
        <end position="211"/>
    </location>
</feature>
<evidence type="ECO:0000313" key="2">
    <source>
        <dbReference type="EMBL" id="KAI5078427.1"/>
    </source>
</evidence>
<dbReference type="PANTHER" id="PTHR47451:SF1">
    <property type="entry name" value="ARM REPEAT SUPERFAMILY PROTEIN"/>
    <property type="match status" value="1"/>
</dbReference>
<sequence length="845" mass="91345">MIGAQAVAGNSILPFRLAGLHNTHNWPDHGGFAKLGNHGSLSARRRAHCTRAGNNEEVGSLGRELDMKTEVLRGTDFSDMAEEETSRQELQLPEEGYIGLFVRMLGMDNLVEDREEAVRALWRHSMGGLDCISEIVAYPGVLTLLVSLLPSKRTASSEAAAGLLRNVSSCDVHRPSVAESGAVEELIGILTRRTLAQEVREQAANCLWNLSLEEVVRNRLDISELLPVLWTMLDSEGSDKEAATGILANFALNDCNHELLVEAGIIPKLADLLKSGEGSRVTRQEARKVFLELVQNAQFKQMIIEEGMVPVPLIGASAYKSFKPLLDVAPTLPEGLNVKPPSLPSTFGAGKLLLGLGQKDNLYNLDDATQLAIEGRARQHFLGRVGLLEKEASKQEATTASRKDAVTIMTWWDGIPRLVLILGLEDIKVASLAASTISEIAINEDIRLAIQKAGSIPYLVRLLGSGDEGATEAGAAALEQLAVSFDVRKSIDAHGAVPALAEIVKADDAPGSVKEKVLMALDRLTQTGEEVKAMIKSGAFPALLNMANSSSANTYAKQEAEGILEELSSRKVDSRQKLVDAGGIPALIHTFASGVPSIKQKAARVMENLAARDSHAESIVTAGVELPLKSLLQVIVEERVDPLETPDIVELEETWAAITAACRLLNKLLIHKKVREIIDCRGLALLLAQALKSDLPLHVKDWVSASLLNLDRLIGITTNANVTIESEVIVHDRIPRLVNEIESSIDRDVQEEAAIQLRDLVSQGIESYVAAIANAGGIFPLVELLESGTLKAQEAALSVLYSLGTNEENHPALIRAGVVTPLQRIVRTECSQWKLALYLLRVLPA</sequence>
<dbReference type="Proteomes" id="UP000886520">
    <property type="component" value="Chromosome 6"/>
</dbReference>
<dbReference type="AlphaFoldDB" id="A0A9D4ZLQ3"/>
<name>A0A9D4ZLQ3_ADICA</name>
<accession>A0A9D4ZLQ3</accession>
<organism evidence="2 3">
    <name type="scientific">Adiantum capillus-veneris</name>
    <name type="common">Maidenhair fern</name>
    <dbReference type="NCBI Taxonomy" id="13818"/>
    <lineage>
        <taxon>Eukaryota</taxon>
        <taxon>Viridiplantae</taxon>
        <taxon>Streptophyta</taxon>
        <taxon>Embryophyta</taxon>
        <taxon>Tracheophyta</taxon>
        <taxon>Polypodiopsida</taxon>
        <taxon>Polypodiidae</taxon>
        <taxon>Polypodiales</taxon>
        <taxon>Pteridineae</taxon>
        <taxon>Pteridaceae</taxon>
        <taxon>Vittarioideae</taxon>
        <taxon>Adiantum</taxon>
    </lineage>
</organism>
<evidence type="ECO:0000313" key="3">
    <source>
        <dbReference type="Proteomes" id="UP000886520"/>
    </source>
</evidence>
<evidence type="ECO:0000256" key="1">
    <source>
        <dbReference type="PROSITE-ProRule" id="PRU00259"/>
    </source>
</evidence>
<feature type="repeat" description="ARM" evidence="1">
    <location>
        <begin position="582"/>
        <end position="624"/>
    </location>
</feature>
<dbReference type="PROSITE" id="PS50176">
    <property type="entry name" value="ARM_REPEAT"/>
    <property type="match status" value="5"/>
</dbReference>
<gene>
    <name evidence="2" type="ORF">GOP47_0006098</name>
</gene>
<dbReference type="Pfam" id="PF00514">
    <property type="entry name" value="Arm"/>
    <property type="match status" value="1"/>
</dbReference>
<dbReference type="InterPro" id="IPR000225">
    <property type="entry name" value="Armadillo"/>
</dbReference>
<feature type="repeat" description="ARM" evidence="1">
    <location>
        <begin position="140"/>
        <end position="182"/>
    </location>
</feature>
<reference evidence="2" key="1">
    <citation type="submission" date="2021-01" db="EMBL/GenBank/DDBJ databases">
        <title>Adiantum capillus-veneris genome.</title>
        <authorList>
            <person name="Fang Y."/>
            <person name="Liao Q."/>
        </authorList>
    </citation>
    <scope>NUCLEOTIDE SEQUENCE</scope>
    <source>
        <strain evidence="2">H3</strain>
        <tissue evidence="2">Leaf</tissue>
    </source>
</reference>
<keyword evidence="3" id="KW-1185">Reference proteome</keyword>
<proteinExistence type="predicted"/>
<dbReference type="PANTHER" id="PTHR47451">
    <property type="entry name" value="ARM REPEAT SUPERFAMILY PROTEIN"/>
    <property type="match status" value="1"/>
</dbReference>
<dbReference type="OrthoDB" id="409644at2759"/>
<comment type="caution">
    <text evidence="2">The sequence shown here is derived from an EMBL/GenBank/DDBJ whole genome shotgun (WGS) entry which is preliminary data.</text>
</comment>
<dbReference type="InterPro" id="IPR011989">
    <property type="entry name" value="ARM-like"/>
</dbReference>
<protein>
    <submittedName>
        <fullName evidence="2">Uncharacterized protein</fullName>
    </submittedName>
</protein>
<dbReference type="InterPro" id="IPR016024">
    <property type="entry name" value="ARM-type_fold"/>
</dbReference>
<dbReference type="SMART" id="SM00185">
    <property type="entry name" value="ARM"/>
    <property type="match status" value="8"/>
</dbReference>